<reference evidence="1 2" key="1">
    <citation type="journal article" date="2018" name="J. Allergy Clin. Immunol.">
        <title>High-quality assembly of Dermatophagoides pteronyssinus genome and transcriptome reveals a wide range of novel allergens.</title>
        <authorList>
            <person name="Liu X.Y."/>
            <person name="Yang K.Y."/>
            <person name="Wang M.Q."/>
            <person name="Kwok J.S."/>
            <person name="Zeng X."/>
            <person name="Yang Z."/>
            <person name="Xiao X.J."/>
            <person name="Lau C.P."/>
            <person name="Li Y."/>
            <person name="Huang Z.M."/>
            <person name="Ba J.G."/>
            <person name="Yim A.K."/>
            <person name="Ouyang C.Y."/>
            <person name="Ngai S.M."/>
            <person name="Chan T.F."/>
            <person name="Leung E.L."/>
            <person name="Liu L."/>
            <person name="Liu Z.G."/>
            <person name="Tsui S.K."/>
        </authorList>
    </citation>
    <scope>NUCLEOTIDE SEQUENCE [LARGE SCALE GENOMIC DNA]</scope>
    <source>
        <strain evidence="1">Derp</strain>
    </source>
</reference>
<dbReference type="Proteomes" id="UP000887458">
    <property type="component" value="Unassembled WGS sequence"/>
</dbReference>
<keyword evidence="2" id="KW-1185">Reference proteome</keyword>
<evidence type="ECO:0000313" key="1">
    <source>
        <dbReference type="EMBL" id="KAH9413191.1"/>
    </source>
</evidence>
<dbReference type="EMBL" id="NJHN03000123">
    <property type="protein sequence ID" value="KAH9413191.1"/>
    <property type="molecule type" value="Genomic_DNA"/>
</dbReference>
<accession>A0ABQ8IS92</accession>
<proteinExistence type="predicted"/>
<comment type="caution">
    <text evidence="1">The sequence shown here is derived from an EMBL/GenBank/DDBJ whole genome shotgun (WGS) entry which is preliminary data.</text>
</comment>
<reference evidence="1 2" key="2">
    <citation type="journal article" date="2022" name="Mol. Biol. Evol.">
        <title>Comparative Genomics Reveals Insights into the Divergent Evolution of Astigmatic Mites and Household Pest Adaptations.</title>
        <authorList>
            <person name="Xiong Q."/>
            <person name="Wan A.T."/>
            <person name="Liu X."/>
            <person name="Fung C.S."/>
            <person name="Xiao X."/>
            <person name="Malainual N."/>
            <person name="Hou J."/>
            <person name="Wang L."/>
            <person name="Wang M."/>
            <person name="Yang K.Y."/>
            <person name="Cui Y."/>
            <person name="Leung E.L."/>
            <person name="Nong W."/>
            <person name="Shin S.K."/>
            <person name="Au S.W."/>
            <person name="Jeong K.Y."/>
            <person name="Chew F.T."/>
            <person name="Hui J.H."/>
            <person name="Leung T.F."/>
            <person name="Tungtrongchitr A."/>
            <person name="Zhong N."/>
            <person name="Liu Z."/>
            <person name="Tsui S.K."/>
        </authorList>
    </citation>
    <scope>NUCLEOTIDE SEQUENCE [LARGE SCALE GENOMIC DNA]</scope>
    <source>
        <strain evidence="1">Derp</strain>
    </source>
</reference>
<evidence type="ECO:0000313" key="2">
    <source>
        <dbReference type="Proteomes" id="UP000887458"/>
    </source>
</evidence>
<protein>
    <recommendedName>
        <fullName evidence="3">Very-long-chain 3-oxoacyl-CoA synthase</fullName>
    </recommendedName>
</protein>
<name>A0ABQ8IS92_DERPT</name>
<sequence>MSSKQIFIDFLNLFMGNFLIHKMFGKQWINDHLPIVVSIYAFTQTLIQCILQIEKKMGEKKRN</sequence>
<organism evidence="1 2">
    <name type="scientific">Dermatophagoides pteronyssinus</name>
    <name type="common">European house dust mite</name>
    <dbReference type="NCBI Taxonomy" id="6956"/>
    <lineage>
        <taxon>Eukaryota</taxon>
        <taxon>Metazoa</taxon>
        <taxon>Ecdysozoa</taxon>
        <taxon>Arthropoda</taxon>
        <taxon>Chelicerata</taxon>
        <taxon>Arachnida</taxon>
        <taxon>Acari</taxon>
        <taxon>Acariformes</taxon>
        <taxon>Sarcoptiformes</taxon>
        <taxon>Astigmata</taxon>
        <taxon>Psoroptidia</taxon>
        <taxon>Analgoidea</taxon>
        <taxon>Pyroglyphidae</taxon>
        <taxon>Dermatophagoidinae</taxon>
        <taxon>Dermatophagoides</taxon>
    </lineage>
</organism>
<evidence type="ECO:0008006" key="3">
    <source>
        <dbReference type="Google" id="ProtNLM"/>
    </source>
</evidence>
<gene>
    <name evidence="1" type="ORF">DERP_006877</name>
</gene>